<dbReference type="InterPro" id="IPR036615">
    <property type="entry name" value="Mur_ligase_C_dom_sf"/>
</dbReference>
<dbReference type="EMBL" id="JAHYBX010000008">
    <property type="protein sequence ID" value="MCA1857735.1"/>
    <property type="molecule type" value="Genomic_DNA"/>
</dbReference>
<dbReference type="Pfam" id="PF02875">
    <property type="entry name" value="Mur_ligase_C"/>
    <property type="match status" value="1"/>
</dbReference>
<dbReference type="Pfam" id="PF08245">
    <property type="entry name" value="Mur_ligase_M"/>
    <property type="match status" value="1"/>
</dbReference>
<gene>
    <name evidence="15" type="primary">cphA</name>
    <name evidence="15" type="ORF">LE190_17625</name>
</gene>
<dbReference type="NCBIfam" id="TIGR02068">
    <property type="entry name" value="cya_phycin_syn"/>
    <property type="match status" value="1"/>
</dbReference>
<evidence type="ECO:0000256" key="3">
    <source>
        <dbReference type="ARBA" id="ARBA00011738"/>
    </source>
</evidence>
<dbReference type="PANTHER" id="PTHR23135">
    <property type="entry name" value="MUR LIGASE FAMILY MEMBER"/>
    <property type="match status" value="1"/>
</dbReference>
<dbReference type="InterPro" id="IPR044019">
    <property type="entry name" value="Cyanophycin_syn_N"/>
</dbReference>
<dbReference type="InterPro" id="IPR013651">
    <property type="entry name" value="ATP-grasp_RimK-type"/>
</dbReference>
<dbReference type="InterPro" id="IPR036565">
    <property type="entry name" value="Mur-like_cat_sf"/>
</dbReference>
<keyword evidence="9 13" id="KW-0067">ATP-binding</keyword>
<comment type="similarity">
    <text evidence="2">In the C-terminal section; belongs to the MurCDEF family.</text>
</comment>
<dbReference type="NCBIfam" id="NF010623">
    <property type="entry name" value="PRK14016.1"/>
    <property type="match status" value="1"/>
</dbReference>
<accession>A0ABS7YHC6</accession>
<evidence type="ECO:0000256" key="11">
    <source>
        <dbReference type="ARBA" id="ARBA00048094"/>
    </source>
</evidence>
<dbReference type="Proteomes" id="UP001198602">
    <property type="component" value="Unassembled WGS sequence"/>
</dbReference>
<keyword evidence="16" id="KW-1185">Reference proteome</keyword>
<comment type="caution">
    <text evidence="15">The sequence shown here is derived from an EMBL/GenBank/DDBJ whole genome shotgun (WGS) entry which is preliminary data.</text>
</comment>
<keyword evidence="8 13" id="KW-0547">Nucleotide-binding</keyword>
<dbReference type="SUPFAM" id="SSF53244">
    <property type="entry name" value="MurD-like peptide ligases, peptide-binding domain"/>
    <property type="match status" value="1"/>
</dbReference>
<reference evidence="15 16" key="1">
    <citation type="submission" date="2021-07" db="EMBL/GenBank/DDBJ databases">
        <title>Characterization of Violacein-producing bacteria and related species.</title>
        <authorList>
            <person name="Wilson H.S."/>
            <person name="De Leon M.E."/>
        </authorList>
    </citation>
    <scope>NUCLEOTIDE SEQUENCE [LARGE SCALE GENOMIC DNA]</scope>
    <source>
        <strain evidence="15 16">HSC-2F05</strain>
    </source>
</reference>
<evidence type="ECO:0000256" key="10">
    <source>
        <dbReference type="ARBA" id="ARBA00031353"/>
    </source>
</evidence>
<dbReference type="SUPFAM" id="SSF53623">
    <property type="entry name" value="MurD-like peptide ligases, catalytic domain"/>
    <property type="match status" value="1"/>
</dbReference>
<comment type="catalytic activity">
    <reaction evidence="12">
        <text>[L-4-(L-arginin-2-N-yl)aspartate](n) + L-aspartate + ATP = [L-4-(L-arginin-2-N-yl)aspartate](n)-L-aspartate + ADP + phosphate + H(+)</text>
        <dbReference type="Rhea" id="RHEA:13277"/>
        <dbReference type="Rhea" id="RHEA-COMP:13728"/>
        <dbReference type="Rhea" id="RHEA-COMP:13733"/>
        <dbReference type="ChEBI" id="CHEBI:15378"/>
        <dbReference type="ChEBI" id="CHEBI:29991"/>
        <dbReference type="ChEBI" id="CHEBI:30616"/>
        <dbReference type="ChEBI" id="CHEBI:43474"/>
        <dbReference type="ChEBI" id="CHEBI:137986"/>
        <dbReference type="ChEBI" id="CHEBI:137990"/>
        <dbReference type="ChEBI" id="CHEBI:456216"/>
        <dbReference type="EC" id="6.3.2.29"/>
    </reaction>
</comment>
<feature type="domain" description="ATP-grasp" evidence="14">
    <location>
        <begin position="210"/>
        <end position="463"/>
    </location>
</feature>
<dbReference type="RefSeq" id="WP_225239923.1">
    <property type="nucleotide sequence ID" value="NZ_JAHYBX010000008.1"/>
</dbReference>
<comment type="catalytic activity">
    <reaction evidence="11">
        <text>[L-4-(L-arginin-2-N-yl)aspartate](n)-L-aspartate + L-arginine + ATP = [L-4-(L-arginin-2-N-yl)aspartate](n+1) + ADP + phosphate + H(+)</text>
        <dbReference type="Rhea" id="RHEA:23888"/>
        <dbReference type="Rhea" id="RHEA-COMP:13732"/>
        <dbReference type="Rhea" id="RHEA-COMP:13733"/>
        <dbReference type="ChEBI" id="CHEBI:15378"/>
        <dbReference type="ChEBI" id="CHEBI:30616"/>
        <dbReference type="ChEBI" id="CHEBI:32682"/>
        <dbReference type="ChEBI" id="CHEBI:43474"/>
        <dbReference type="ChEBI" id="CHEBI:137986"/>
        <dbReference type="ChEBI" id="CHEBI:137990"/>
        <dbReference type="ChEBI" id="CHEBI:456216"/>
        <dbReference type="EC" id="6.3.2.30"/>
    </reaction>
</comment>
<evidence type="ECO:0000256" key="12">
    <source>
        <dbReference type="ARBA" id="ARBA00048425"/>
    </source>
</evidence>
<dbReference type="Gene3D" id="3.90.190.20">
    <property type="entry name" value="Mur ligase, C-terminal domain"/>
    <property type="match status" value="1"/>
</dbReference>
<dbReference type="Pfam" id="PF08443">
    <property type="entry name" value="RimK"/>
    <property type="match status" value="2"/>
</dbReference>
<evidence type="ECO:0000256" key="8">
    <source>
        <dbReference type="ARBA" id="ARBA00022741"/>
    </source>
</evidence>
<dbReference type="PANTHER" id="PTHR23135:SF18">
    <property type="entry name" value="CYANOPHYCIN SYNTHETASE"/>
    <property type="match status" value="1"/>
</dbReference>
<dbReference type="Pfam" id="PF18921">
    <property type="entry name" value="Cyanophycin_syn"/>
    <property type="match status" value="1"/>
</dbReference>
<dbReference type="EC" id="6.3.2.30" evidence="4"/>
<evidence type="ECO:0000256" key="4">
    <source>
        <dbReference type="ARBA" id="ARBA00012968"/>
    </source>
</evidence>
<proteinExistence type="inferred from homology"/>
<dbReference type="SUPFAM" id="SSF56059">
    <property type="entry name" value="Glutathione synthetase ATP-binding domain-like"/>
    <property type="match status" value="1"/>
</dbReference>
<keyword evidence="7 15" id="KW-0436">Ligase</keyword>
<dbReference type="InterPro" id="IPR004101">
    <property type="entry name" value="Mur_ligase_C"/>
</dbReference>
<dbReference type="PROSITE" id="PS50975">
    <property type="entry name" value="ATP_GRASP"/>
    <property type="match status" value="1"/>
</dbReference>
<dbReference type="GO" id="GO:0071160">
    <property type="term" value="F:cyanophycin synthetase activity (L-aspartate-adding)"/>
    <property type="evidence" value="ECO:0007669"/>
    <property type="project" value="UniProtKB-EC"/>
</dbReference>
<sequence length="866" mass="91277">MKIKEKRLLRGPNLYAASPCLMTVIEDGAQDRQTAPAGFAARLFALLPELPADAAVRLADDALLVEAVEPVLMELQRLAGAPGHFGATLALAGRPRARRVVCGYATEQVAEAALRVALELVEALAHDRPFDLQAAVAALRETAQDHAIGTSTGAVVQAAQRRGIPALRLTEHANLFQLGWGSRQKRLQATITGATNSIAVGIASDKQLTKALLEQAGVPVPGGATVSSEEEAQRVARRLGTAVTLKPLDGNQGKGVTTNCATPEQVARAFAHARKYGRHVIVEQHLEGRDYRVLVTGRKVAAASWRRPPHVTGDGHASIRALVEIENRNPARGEGHTNILTRIPLDALAEETLARQGYTLDTVLAAGVTADLRGNANLSTGGTAEDVTDLLPEETRDICIRTARTIGLDVAGIDIVCQDIGQPLRAQRGGIIEVNAAPGIRMHQYPSRGTPRDAGAAIVDALFGECDGRIPTVAVTGTNGKTTTSLLIAHAVRLAGLRTGVTTTEGVYVDGVRTMKGDCTGYHSARSVLADPGVDFAVLETARGGILKRGLAYDHVDVAVVLNVSSDHLGLDGVETLDDLARVKAVVAQRATRAVVLNAEDDYCVAMADGLRDGVEAIYFSLDPDNPVLLRHVENGGRALYLQDHSVVLADGSRHEALLDARQMPVALGGAARYNIANALAAAAALTAHGFSNAEIADGLRGFVSDAKHNPMRSNLFDVDGVTVIVDYAHNCAAYAALAESARAMTAGRLVGVVAAPGDRRDADLIDIGRTCAAGFDDLVVFETENRGRADGETAALLVRGARLGKLADDSLTVVLASHQAIRHGLSLCQPGDVLVFGCGTTLSELLDAIRPDKPDLARRIEAEAI</sequence>
<dbReference type="GO" id="GO:0071161">
    <property type="term" value="F:cyanophycin synthetase activity (L-arginine-adding)"/>
    <property type="evidence" value="ECO:0007669"/>
    <property type="project" value="UniProtKB-EC"/>
</dbReference>
<evidence type="ECO:0000259" key="14">
    <source>
        <dbReference type="PROSITE" id="PS50975"/>
    </source>
</evidence>
<protein>
    <recommendedName>
        <fullName evidence="6">Cyanophycin synthetase</fullName>
        <ecNumber evidence="5">6.3.2.29</ecNumber>
        <ecNumber evidence="4">6.3.2.30</ecNumber>
    </recommendedName>
    <alternativeName>
        <fullName evidence="10">Cyanophycin synthase</fullName>
    </alternativeName>
</protein>
<evidence type="ECO:0000256" key="6">
    <source>
        <dbReference type="ARBA" id="ARBA00022036"/>
    </source>
</evidence>
<dbReference type="InterPro" id="IPR013221">
    <property type="entry name" value="Mur_ligase_cen"/>
</dbReference>
<evidence type="ECO:0000256" key="1">
    <source>
        <dbReference type="ARBA" id="ARBA00003184"/>
    </source>
</evidence>
<evidence type="ECO:0000256" key="7">
    <source>
        <dbReference type="ARBA" id="ARBA00022598"/>
    </source>
</evidence>
<comment type="function">
    <text evidence="1">Catalyzes the ATP-dependent polymerization of arginine and aspartate to multi-L-arginyl-poly-L-aspartic acid (cyanophycin; a water-insoluble reserve polymer).</text>
</comment>
<evidence type="ECO:0000256" key="2">
    <source>
        <dbReference type="ARBA" id="ARBA00009060"/>
    </source>
</evidence>
<dbReference type="InterPro" id="IPR011810">
    <property type="entry name" value="Cya_phycin_syn"/>
</dbReference>
<dbReference type="Gene3D" id="3.30.470.20">
    <property type="entry name" value="ATP-grasp fold, B domain"/>
    <property type="match status" value="2"/>
</dbReference>
<evidence type="ECO:0000313" key="16">
    <source>
        <dbReference type="Proteomes" id="UP001198602"/>
    </source>
</evidence>
<name>A0ABS7YHC6_9BURK</name>
<evidence type="ECO:0000256" key="5">
    <source>
        <dbReference type="ARBA" id="ARBA00013005"/>
    </source>
</evidence>
<evidence type="ECO:0000256" key="13">
    <source>
        <dbReference type="PROSITE-ProRule" id="PRU00409"/>
    </source>
</evidence>
<dbReference type="Gene3D" id="3.40.1190.10">
    <property type="entry name" value="Mur-like, catalytic domain"/>
    <property type="match status" value="1"/>
</dbReference>
<evidence type="ECO:0000256" key="9">
    <source>
        <dbReference type="ARBA" id="ARBA00022840"/>
    </source>
</evidence>
<dbReference type="EC" id="6.3.2.29" evidence="5"/>
<comment type="subunit">
    <text evidence="3">Homodimer.</text>
</comment>
<evidence type="ECO:0000313" key="15">
    <source>
        <dbReference type="EMBL" id="MCA1857735.1"/>
    </source>
</evidence>
<organism evidence="15 16">
    <name type="scientific">Massilia hydrophila</name>
    <dbReference type="NCBI Taxonomy" id="3044279"/>
    <lineage>
        <taxon>Bacteria</taxon>
        <taxon>Pseudomonadati</taxon>
        <taxon>Pseudomonadota</taxon>
        <taxon>Betaproteobacteria</taxon>
        <taxon>Burkholderiales</taxon>
        <taxon>Oxalobacteraceae</taxon>
        <taxon>Telluria group</taxon>
        <taxon>Massilia</taxon>
    </lineage>
</organism>
<dbReference type="InterPro" id="IPR011761">
    <property type="entry name" value="ATP-grasp"/>
</dbReference>